<dbReference type="GO" id="GO:0003677">
    <property type="term" value="F:DNA binding"/>
    <property type="evidence" value="ECO:0007669"/>
    <property type="project" value="UniProtKB-UniRule"/>
</dbReference>
<feature type="domain" description="ERCC4" evidence="25">
    <location>
        <begin position="270"/>
        <end position="372"/>
    </location>
</feature>
<dbReference type="InterPro" id="IPR006166">
    <property type="entry name" value="ERCC4_domain"/>
</dbReference>
<protein>
    <recommendedName>
        <fullName evidence="21">Crossover junction endonuclease MUS81</fullName>
        <ecNumber evidence="21">3.1.22.-</ecNumber>
    </recommendedName>
</protein>
<evidence type="ECO:0000256" key="20">
    <source>
        <dbReference type="ARBA" id="ARBA00093581"/>
    </source>
</evidence>
<dbReference type="GO" id="GO:0031573">
    <property type="term" value="P:mitotic intra-S DNA damage checkpoint signaling"/>
    <property type="evidence" value="ECO:0007669"/>
    <property type="project" value="TreeGrafter"/>
</dbReference>
<comment type="cofactor">
    <cofactor evidence="1 21">
        <name>Mg(2+)</name>
        <dbReference type="ChEBI" id="CHEBI:18420"/>
    </cofactor>
</comment>
<dbReference type="GO" id="GO:0048476">
    <property type="term" value="C:Holliday junction resolvase complex"/>
    <property type="evidence" value="ECO:0007669"/>
    <property type="project" value="UniProtKB-UniRule"/>
</dbReference>
<dbReference type="PANTHER" id="PTHR13451">
    <property type="entry name" value="CLASS II CROSSOVER JUNCTION ENDONUCLEASE MUS81"/>
    <property type="match status" value="1"/>
</dbReference>
<feature type="domain" description="Peptidase C1A papain C-terminal" evidence="23">
    <location>
        <begin position="679"/>
        <end position="848"/>
    </location>
</feature>
<evidence type="ECO:0000256" key="17">
    <source>
        <dbReference type="ARBA" id="ARBA00023180"/>
    </source>
</evidence>
<evidence type="ECO:0000256" key="10">
    <source>
        <dbReference type="ARBA" id="ARBA00022763"/>
    </source>
</evidence>
<accession>A0A8C9IBS9</accession>
<dbReference type="GO" id="GO:0008821">
    <property type="term" value="F:crossover junction DNA endonuclease activity"/>
    <property type="evidence" value="ECO:0007669"/>
    <property type="project" value="UniProtKB-UniRule"/>
</dbReference>
<reference evidence="26" key="1">
    <citation type="submission" date="2025-08" db="UniProtKB">
        <authorList>
            <consortium name="Ensembl"/>
        </authorList>
    </citation>
    <scope>IDENTIFICATION</scope>
</reference>
<dbReference type="Gene3D" id="1.10.150.670">
    <property type="entry name" value="Crossover junction endonuclease EME1, DNA-binding domain"/>
    <property type="match status" value="1"/>
</dbReference>
<keyword evidence="13 21" id="KW-0460">Magnesium</keyword>
<comment type="subunit">
    <text evidence="20">Part of the heterodimeric DNA structure-specific endonuclease complex MUS81-EME1. Part of the heterodimeric DNA structure-specific endonuclease complex MUS81-EME2. Interacts with BLM; may stimulate the endonuclease activity of MUS81. Interacts with SLX4/BTBD12; this interaction is direct and links the MUS81-EME1 complex to SLX4, which may coordinate the action of the structure-specific endonuclease during DNA repair. Interacts with DCLRE1B/Apollo. Interacts with RECQL5; this interaction stimulates mitotic DNA synthesis. Interacts with CHEK2.</text>
</comment>
<dbReference type="Ensembl" id="ENSPTET00000046357.1">
    <property type="protein sequence ID" value="ENSPTEP00000033900.1"/>
    <property type="gene ID" value="ENSPTEG00000032252.1"/>
</dbReference>
<dbReference type="Pfam" id="PF00112">
    <property type="entry name" value="Peptidase_C1"/>
    <property type="match status" value="1"/>
</dbReference>
<evidence type="ECO:0000256" key="19">
    <source>
        <dbReference type="ARBA" id="ARBA00023242"/>
    </source>
</evidence>
<evidence type="ECO:0000256" key="1">
    <source>
        <dbReference type="ARBA" id="ARBA00001946"/>
    </source>
</evidence>
<keyword evidence="18 21" id="KW-0234">DNA repair</keyword>
<dbReference type="InterPro" id="IPR033309">
    <property type="entry name" value="Mus81"/>
</dbReference>
<gene>
    <name evidence="26" type="primary">MUS81</name>
</gene>
<dbReference type="InterPro" id="IPR047416">
    <property type="entry name" value="XPF_nuclease_Mus81"/>
</dbReference>
<comment type="subunit">
    <text evidence="21">Interacts with EME1.</text>
</comment>
<dbReference type="SMART" id="SM00848">
    <property type="entry name" value="Inhibitor_I29"/>
    <property type="match status" value="1"/>
</dbReference>
<evidence type="ECO:0000256" key="4">
    <source>
        <dbReference type="ARBA" id="ARBA00022553"/>
    </source>
</evidence>
<dbReference type="SUPFAM" id="SSF52980">
    <property type="entry name" value="Restriction endonuclease-like"/>
    <property type="match status" value="1"/>
</dbReference>
<dbReference type="FunFam" id="1.10.150.670:FF:000001">
    <property type="entry name" value="Crossover junction endonuclease MUS81"/>
    <property type="match status" value="1"/>
</dbReference>
<dbReference type="InterPro" id="IPR011335">
    <property type="entry name" value="Restrct_endonuc-II-like"/>
</dbReference>
<evidence type="ECO:0000256" key="5">
    <source>
        <dbReference type="ARBA" id="ARBA00022670"/>
    </source>
</evidence>
<keyword evidence="27" id="KW-1185">Reference proteome</keyword>
<dbReference type="InterPro" id="IPR039417">
    <property type="entry name" value="Peptidase_C1A_papain-like"/>
</dbReference>
<keyword evidence="4" id="KW-0597">Phosphoprotein</keyword>
<organism evidence="26 27">
    <name type="scientific">Piliocolobus tephrosceles</name>
    <name type="common">Ugandan red Colobus</name>
    <dbReference type="NCBI Taxonomy" id="591936"/>
    <lineage>
        <taxon>Eukaryota</taxon>
        <taxon>Metazoa</taxon>
        <taxon>Chordata</taxon>
        <taxon>Craniata</taxon>
        <taxon>Vertebrata</taxon>
        <taxon>Euteleostomi</taxon>
        <taxon>Mammalia</taxon>
        <taxon>Eutheria</taxon>
        <taxon>Euarchontoglires</taxon>
        <taxon>Primates</taxon>
        <taxon>Haplorrhini</taxon>
        <taxon>Catarrhini</taxon>
        <taxon>Cercopithecidae</taxon>
        <taxon>Colobinae</taxon>
        <taxon>Piliocolobus</taxon>
    </lineage>
</organism>
<evidence type="ECO:0000256" key="16">
    <source>
        <dbReference type="ARBA" id="ARBA00023172"/>
    </source>
</evidence>
<dbReference type="InterPro" id="IPR047417">
    <property type="entry name" value="WHD_MUS81"/>
</dbReference>
<dbReference type="Gene3D" id="1.10.10.10">
    <property type="entry name" value="Winged helix-like DNA-binding domain superfamily/Winged helix DNA-binding domain"/>
    <property type="match status" value="1"/>
</dbReference>
<dbReference type="GO" id="GO:0005737">
    <property type="term" value="C:cytoplasm"/>
    <property type="evidence" value="ECO:0007669"/>
    <property type="project" value="UniProtKB-ARBA"/>
</dbReference>
<dbReference type="InterPro" id="IPR042530">
    <property type="entry name" value="EME1/EME2_C"/>
</dbReference>
<evidence type="ECO:0000256" key="8">
    <source>
        <dbReference type="ARBA" id="ARBA00022729"/>
    </source>
</evidence>
<comment type="similarity">
    <text evidence="3 21">Belongs to the XPF family.</text>
</comment>
<keyword evidence="7 21" id="KW-0479">Metal-binding</keyword>
<evidence type="ECO:0000256" key="2">
    <source>
        <dbReference type="ARBA" id="ARBA00004604"/>
    </source>
</evidence>
<keyword evidence="10 21" id="KW-0227">DNA damage</keyword>
<dbReference type="GO" id="GO:0006508">
    <property type="term" value="P:proteolysis"/>
    <property type="evidence" value="ECO:0007669"/>
    <property type="project" value="UniProtKB-KW"/>
</dbReference>
<dbReference type="GO" id="GO:0048257">
    <property type="term" value="F:3'-flap endonuclease activity"/>
    <property type="evidence" value="ECO:0007669"/>
    <property type="project" value="TreeGrafter"/>
</dbReference>
<evidence type="ECO:0000256" key="22">
    <source>
        <dbReference type="SAM" id="MobiDB-lite"/>
    </source>
</evidence>
<dbReference type="SUPFAM" id="SSF54001">
    <property type="entry name" value="Cysteine proteinases"/>
    <property type="match status" value="1"/>
</dbReference>
<keyword evidence="11 21" id="KW-0378">Hydrolase</keyword>
<proteinExistence type="inferred from homology"/>
<evidence type="ECO:0000259" key="23">
    <source>
        <dbReference type="SMART" id="SM00645"/>
    </source>
</evidence>
<name>A0A8C9IBS9_9PRIM</name>
<dbReference type="GO" id="GO:0046872">
    <property type="term" value="F:metal ion binding"/>
    <property type="evidence" value="ECO:0007669"/>
    <property type="project" value="UniProtKB-UniRule"/>
</dbReference>
<dbReference type="InterPro" id="IPR000668">
    <property type="entry name" value="Peptidase_C1A_C"/>
</dbReference>
<reference evidence="26" key="2">
    <citation type="submission" date="2025-09" db="UniProtKB">
        <authorList>
            <consortium name="Ensembl"/>
        </authorList>
    </citation>
    <scope>IDENTIFICATION</scope>
</reference>
<evidence type="ECO:0000256" key="15">
    <source>
        <dbReference type="ARBA" id="ARBA00023157"/>
    </source>
</evidence>
<keyword evidence="5" id="KW-0645">Protease</keyword>
<dbReference type="PANTHER" id="PTHR13451:SF0">
    <property type="entry name" value="CROSSOVER JUNCTION ENDONUCLEASE MUS81"/>
    <property type="match status" value="1"/>
</dbReference>
<evidence type="ECO:0000259" key="24">
    <source>
        <dbReference type="SMART" id="SM00848"/>
    </source>
</evidence>
<dbReference type="Proteomes" id="UP000694416">
    <property type="component" value="Unplaced"/>
</dbReference>
<dbReference type="FunFam" id="1.10.287.2250:FF:000001">
    <property type="entry name" value="Cathepsin F"/>
    <property type="match status" value="1"/>
</dbReference>
<dbReference type="FunFam" id="1.10.10.10:FF:000371">
    <property type="entry name" value="Crossover junction endonuclease MUS81"/>
    <property type="match status" value="1"/>
</dbReference>
<keyword evidence="19 21" id="KW-0539">Nucleus</keyword>
<dbReference type="GO" id="GO:0012505">
    <property type="term" value="C:endomembrane system"/>
    <property type="evidence" value="ECO:0007669"/>
    <property type="project" value="UniProtKB-ARBA"/>
</dbReference>
<dbReference type="SUPFAM" id="SSF47802">
    <property type="entry name" value="DNA polymerase beta, N-terminal domain-like"/>
    <property type="match status" value="1"/>
</dbReference>
<keyword evidence="12" id="KW-0788">Thiol protease</keyword>
<evidence type="ECO:0000256" key="18">
    <source>
        <dbReference type="ARBA" id="ARBA00023204"/>
    </source>
</evidence>
<evidence type="ECO:0000256" key="14">
    <source>
        <dbReference type="ARBA" id="ARBA00023145"/>
    </source>
</evidence>
<dbReference type="InterPro" id="IPR010996">
    <property type="entry name" value="HHH_MUS81"/>
</dbReference>
<keyword evidence="9 21" id="KW-0255">Endonuclease</keyword>
<comment type="function">
    <text evidence="21">Interacts with EME1 to form a DNA structure-specific endonuclease with substrate preference for branched DNA structures with a 5'-end at the branch nick. Typical substrates include 3'-flap structures, D-loops, replication forks and nicked Holliday junctions. May be required in mitosis for the processing of stalled or collapsed replication fork intermediates. May be required in meiosis for the repair of meiosis-specific double strand breaks subsequent to single-end invasion (SEI).</text>
</comment>
<evidence type="ECO:0000256" key="9">
    <source>
        <dbReference type="ARBA" id="ARBA00022759"/>
    </source>
</evidence>
<dbReference type="InterPro" id="IPR038765">
    <property type="entry name" value="Papain-like_cys_pep_sf"/>
</dbReference>
<dbReference type="EC" id="3.1.22.-" evidence="21"/>
<dbReference type="GO" id="GO:0005730">
    <property type="term" value="C:nucleolus"/>
    <property type="evidence" value="ECO:0007669"/>
    <property type="project" value="UniProtKB-SubCell"/>
</dbReference>
<dbReference type="FunFam" id="1.10.150.110:FF:000001">
    <property type="entry name" value="Putative Crossover junction endonuclease MUS81"/>
    <property type="match status" value="1"/>
</dbReference>
<evidence type="ECO:0000256" key="7">
    <source>
        <dbReference type="ARBA" id="ARBA00022723"/>
    </source>
</evidence>
<dbReference type="CDD" id="cd21036">
    <property type="entry name" value="WH_MUS81"/>
    <property type="match status" value="1"/>
</dbReference>
<dbReference type="Pfam" id="PF02732">
    <property type="entry name" value="ERCC4"/>
    <property type="match status" value="1"/>
</dbReference>
<evidence type="ECO:0000256" key="6">
    <source>
        <dbReference type="ARBA" id="ARBA00022722"/>
    </source>
</evidence>
<dbReference type="AlphaFoldDB" id="A0A8C9IBS9"/>
<dbReference type="Pfam" id="PF21136">
    <property type="entry name" value="WHD_MUS81"/>
    <property type="match status" value="1"/>
</dbReference>
<evidence type="ECO:0000256" key="3">
    <source>
        <dbReference type="ARBA" id="ARBA00010015"/>
    </source>
</evidence>
<dbReference type="GO" id="GO:0006308">
    <property type="term" value="P:DNA catabolic process"/>
    <property type="evidence" value="ECO:0007669"/>
    <property type="project" value="UniProtKB-UniRule"/>
</dbReference>
<dbReference type="SMART" id="SM00891">
    <property type="entry name" value="ERCC4"/>
    <property type="match status" value="1"/>
</dbReference>
<feature type="region of interest" description="Disordered" evidence="22">
    <location>
        <begin position="84"/>
        <end position="127"/>
    </location>
</feature>
<dbReference type="CDD" id="cd02248">
    <property type="entry name" value="Peptidase_C1A"/>
    <property type="match status" value="1"/>
</dbReference>
<evidence type="ECO:0000256" key="21">
    <source>
        <dbReference type="RuleBase" id="RU369042"/>
    </source>
</evidence>
<evidence type="ECO:0000256" key="11">
    <source>
        <dbReference type="ARBA" id="ARBA00022801"/>
    </source>
</evidence>
<dbReference type="CDD" id="cd20074">
    <property type="entry name" value="XPF_nuclease_Mus81"/>
    <property type="match status" value="1"/>
</dbReference>
<dbReference type="InterPro" id="IPR027421">
    <property type="entry name" value="DNA_pol_lamdba_lyase_dom_sf"/>
</dbReference>
<dbReference type="GO" id="GO:0002376">
    <property type="term" value="P:immune system process"/>
    <property type="evidence" value="ECO:0007669"/>
    <property type="project" value="UniProtKB-ARBA"/>
</dbReference>
<feature type="domain" description="Cathepsin propeptide inhibitor" evidence="24">
    <location>
        <begin position="593"/>
        <end position="650"/>
    </location>
</feature>
<dbReference type="SMART" id="SM00645">
    <property type="entry name" value="Pept_C1"/>
    <property type="match status" value="1"/>
</dbReference>
<evidence type="ECO:0000313" key="26">
    <source>
        <dbReference type="Ensembl" id="ENSPTEP00000033900.1"/>
    </source>
</evidence>
<evidence type="ECO:0000313" key="27">
    <source>
        <dbReference type="Proteomes" id="UP000694416"/>
    </source>
</evidence>
<dbReference type="Gene3D" id="1.10.150.110">
    <property type="entry name" value="DNA polymerase beta, N-terminal domain-like"/>
    <property type="match status" value="1"/>
</dbReference>
<sequence>MAAPVRLGRKRPLPACPNPLFVRWLTEWRDEATRSGRRTRFVFQKALRSLRRYPLPLRSGKEAKILQHFGDGLCRMLDERLQRHRTSGGDHAPGSASGENSPAPQGRPAEVQDSSMPVPAQSKVGGSGNYWPARHSGARVILLMLYREHLNPNGYHFLTKEELLQRCAQKAPRVAPGSARPWPALRSLLHRNLVLRTHHPARYSLTPEGLELAQKLAESEGLSLLNVGIGPKEPPGEETAVPGAASAELASEAGFQQPPLELRPGEYRVLLCVDIGETRGGGHRPELLRELQRLHVTHTVRKLHVGDFVWVAQETNPRDPASPGELVLDHIVERKRLDDLCSSIIDGRFREQKFRLKRCGLERRVYLVEEHGSVHNLSLPESTLLQAVTNTQVIDGFFVKRTADIKESAAYLALLTRGLQRLYQGHTLRSRPWGTPGNPESGAMPSPNPLCSLLTFSDFNAGAIKNKAQSVREVFARQLMQVRGVSGEKAAALVDRYSTPASLLAAYDACATPKEQETLLSTIKCGRLQSPALTPSICTASCLHATPDCTSMALTAHPSCLLALLLAGLAQGIRGSLRAQDLGPQPLELKEAFKLFQIQFNRSYPSPEEHARRLDIFAHNLAQAQRLQEEDLGTAEFGVTPFSDLTEEEFGQLYGYRRAAGRVPGMGREIGPEEPEESVPFTCDWRKVAGAISPIKDQKNCNCCWAMAAAGNIEALWRINFWDFVDVSVQELLDCGRCGDGCHGGFVWDAFITVLNNSGLASEKDYPFQGKVRAQGCHANKYHKVAWIQDFIMLQNSEHTVPERCDQGHTHHLRPPACRPLCPAGGFWQRQVRGDMGRGSLSPASASTPRPILDPEELLGGPVGREGLLPAAPREQYLWHHQVPAHCPCAETGCEAPSLLPSLNPPGPLSSVLLGQLPPRQPYPQVFAHLPNGNTA</sequence>
<dbReference type="GO" id="GO:0031297">
    <property type="term" value="P:replication fork processing"/>
    <property type="evidence" value="ECO:0007669"/>
    <property type="project" value="UniProtKB-ARBA"/>
</dbReference>
<evidence type="ECO:0000256" key="13">
    <source>
        <dbReference type="ARBA" id="ARBA00022842"/>
    </source>
</evidence>
<dbReference type="Pfam" id="PF08246">
    <property type="entry name" value="Inhibitor_I29"/>
    <property type="match status" value="1"/>
</dbReference>
<dbReference type="InterPro" id="IPR013201">
    <property type="entry name" value="Prot_inhib_I29"/>
</dbReference>
<dbReference type="GO" id="GO:0008234">
    <property type="term" value="F:cysteine-type peptidase activity"/>
    <property type="evidence" value="ECO:0007669"/>
    <property type="project" value="UniProtKB-KW"/>
</dbReference>
<dbReference type="Pfam" id="PF21292">
    <property type="entry name" value="EME1-MUS81_C"/>
    <property type="match status" value="1"/>
</dbReference>
<dbReference type="GO" id="GO:0000712">
    <property type="term" value="P:resolution of meiotic recombination intermediates"/>
    <property type="evidence" value="ECO:0007669"/>
    <property type="project" value="TreeGrafter"/>
</dbReference>
<dbReference type="FunFam" id="3.40.50.10130:FF:000003">
    <property type="entry name" value="Crossover junction endonuclease MUS81"/>
    <property type="match status" value="1"/>
</dbReference>
<evidence type="ECO:0000259" key="25">
    <source>
        <dbReference type="SMART" id="SM00891"/>
    </source>
</evidence>
<keyword evidence="17" id="KW-0325">Glycoprotein</keyword>
<dbReference type="Gene3D" id="3.40.50.10130">
    <property type="match status" value="1"/>
</dbReference>
<keyword evidence="16 21" id="KW-0233">DNA recombination</keyword>
<evidence type="ECO:0000256" key="12">
    <source>
        <dbReference type="ARBA" id="ARBA00022807"/>
    </source>
</evidence>
<dbReference type="Gene3D" id="3.90.70.10">
    <property type="entry name" value="Cysteine proteinases"/>
    <property type="match status" value="1"/>
</dbReference>
<keyword evidence="15" id="KW-1015">Disulfide bond</keyword>
<dbReference type="GO" id="GO:0000727">
    <property type="term" value="P:double-strand break repair via break-induced replication"/>
    <property type="evidence" value="ECO:0007669"/>
    <property type="project" value="UniProtKB-UniRule"/>
</dbReference>
<keyword evidence="14" id="KW-0865">Zymogen</keyword>
<dbReference type="Pfam" id="PF14716">
    <property type="entry name" value="HHH_8"/>
    <property type="match status" value="1"/>
</dbReference>
<keyword evidence="8" id="KW-0732">Signal</keyword>
<dbReference type="InterPro" id="IPR036388">
    <property type="entry name" value="WH-like_DNA-bd_sf"/>
</dbReference>
<keyword evidence="6 21" id="KW-0540">Nuclease</keyword>
<comment type="subcellular location">
    <subcellularLocation>
        <location evidence="2">Nucleus</location>
        <location evidence="2">Nucleolus</location>
    </subcellularLocation>
</comment>